<keyword evidence="5" id="KW-0645">Protease</keyword>
<proteinExistence type="inferred from homology"/>
<dbReference type="InterPro" id="IPR003960">
    <property type="entry name" value="ATPase_AAA_CS"/>
</dbReference>
<evidence type="ECO:0000256" key="10">
    <source>
        <dbReference type="ARBA" id="ARBA00022833"/>
    </source>
</evidence>
<protein>
    <recommendedName>
        <fullName evidence="16">AAA+ ATPase domain-containing protein</fullName>
    </recommendedName>
</protein>
<evidence type="ECO:0000256" key="15">
    <source>
        <dbReference type="RuleBase" id="RU003651"/>
    </source>
</evidence>
<dbReference type="GO" id="GO:0004176">
    <property type="term" value="F:ATP-dependent peptidase activity"/>
    <property type="evidence" value="ECO:0007669"/>
    <property type="project" value="InterPro"/>
</dbReference>
<dbReference type="Gene3D" id="1.10.8.60">
    <property type="match status" value="1"/>
</dbReference>
<dbReference type="KEGG" id="ehx:EMIHUDRAFT_427625"/>
<name>A0A0D3IWU3_EMIH1</name>
<dbReference type="Pfam" id="PF17862">
    <property type="entry name" value="AAA_lid_3"/>
    <property type="match status" value="1"/>
</dbReference>
<dbReference type="InterPro" id="IPR027417">
    <property type="entry name" value="P-loop_NTPase"/>
</dbReference>
<evidence type="ECO:0000256" key="5">
    <source>
        <dbReference type="ARBA" id="ARBA00022670"/>
    </source>
</evidence>
<dbReference type="PANTHER" id="PTHR23076">
    <property type="entry name" value="METALLOPROTEASE M41 FTSH"/>
    <property type="match status" value="1"/>
</dbReference>
<evidence type="ECO:0000256" key="4">
    <source>
        <dbReference type="ARBA" id="ARBA00010550"/>
    </source>
</evidence>
<evidence type="ECO:0000256" key="2">
    <source>
        <dbReference type="ARBA" id="ARBA00004370"/>
    </source>
</evidence>
<keyword evidence="14" id="KW-0472">Membrane</keyword>
<dbReference type="eggNOG" id="KOG0731">
    <property type="taxonomic scope" value="Eukaryota"/>
</dbReference>
<evidence type="ECO:0000256" key="9">
    <source>
        <dbReference type="ARBA" id="ARBA00022801"/>
    </source>
</evidence>
<evidence type="ECO:0000256" key="11">
    <source>
        <dbReference type="ARBA" id="ARBA00022840"/>
    </source>
</evidence>
<dbReference type="InterPro" id="IPR003959">
    <property type="entry name" value="ATPase_AAA_core"/>
</dbReference>
<dbReference type="InterPro" id="IPR041569">
    <property type="entry name" value="AAA_lid_3"/>
</dbReference>
<dbReference type="InterPro" id="IPR000642">
    <property type="entry name" value="Peptidase_M41"/>
</dbReference>
<dbReference type="OMA" id="RSNGMPG"/>
<feature type="domain" description="AAA+ ATPase" evidence="16">
    <location>
        <begin position="227"/>
        <end position="371"/>
    </location>
</feature>
<dbReference type="GeneID" id="17261768"/>
<dbReference type="Gene3D" id="1.20.58.760">
    <property type="entry name" value="Peptidase M41"/>
    <property type="match status" value="1"/>
</dbReference>
<comment type="similarity">
    <text evidence="3">In the C-terminal section; belongs to the peptidase M41 family.</text>
</comment>
<dbReference type="HOGENOM" id="CLU_000688_16_2_1"/>
<dbReference type="HAMAP" id="MF_01458">
    <property type="entry name" value="FtsH"/>
    <property type="match status" value="1"/>
</dbReference>
<dbReference type="FunFam" id="3.40.50.300:FF:000001">
    <property type="entry name" value="ATP-dependent zinc metalloprotease FtsH"/>
    <property type="match status" value="1"/>
</dbReference>
<keyword evidence="18" id="KW-1185">Reference proteome</keyword>
<dbReference type="SMART" id="SM00382">
    <property type="entry name" value="AAA"/>
    <property type="match status" value="1"/>
</dbReference>
<accession>A0A0D3IWU3</accession>
<keyword evidence="7" id="KW-0479">Metal-binding</keyword>
<keyword evidence="11 15" id="KW-0067">ATP-binding</keyword>
<dbReference type="PaxDb" id="2903-EOD15728"/>
<evidence type="ECO:0000256" key="7">
    <source>
        <dbReference type="ARBA" id="ARBA00022723"/>
    </source>
</evidence>
<comment type="cofactor">
    <cofactor evidence="1">
        <name>Zn(2+)</name>
        <dbReference type="ChEBI" id="CHEBI:29105"/>
    </cofactor>
</comment>
<sequence>MSLAFSSAALAFGGATPVVHRPGLRAPQPVVMSAASDLRNGLAAAAIAATVGVQAASAAEPWPYSTLLDRVNADEVAKVAFSEDGTKVVAFDDKGDHQVQVFPGGDAELVAQLRKHNVQFAVVPRPEANPLFSALGTFGGVLINFLPLILLIGLNVLASRGGGMGGPGGGMGGPGAIGKSKSQIQMEPNTGVTFEDVAGCDGSKLELTEIVEFLKNPAKYSALGAKIPRGAIMEGPPGTGKTLLARAVAGEAGVPFISASGSEFVEMFVGVGASRVRDLFSQAKKNAPCIVFIDEIDAIGGARAGGQGGGMGGGGNDEREQTLNQILTEMDGFDGNSGVIVLAATNRADTLDSALLRPGRFDRRVPVDLPDVKGRLEILKVHARGKPLAPELDLNIIAKRTTGFSGASLANLLNEAAIVAARKDATEIGYEQVDYAIDRVTVGMQKTTGTSFPARQRLVAYHEAGHAVMGLLSPDYDLVTKVTLLGPFLVGAGGFTLFTPSEERLESGMYSKRYLESQLAVALGGRVAEEIAFGEEEVTTGASGDLQQARSIARRMGSPIARRMVAQWGFAFDELGGGPVAWETPEGNGLMQPKVASPDMEAQIDKQVQEIVTRAFENCMNTLTENKALLDAVTERLIEKETIDYDELLEMRDAHFGGASPAGLSTAAA</sequence>
<dbReference type="GO" id="GO:0005524">
    <property type="term" value="F:ATP binding"/>
    <property type="evidence" value="ECO:0007669"/>
    <property type="project" value="UniProtKB-KW"/>
</dbReference>
<comment type="similarity">
    <text evidence="15">Belongs to the AAA ATPase family.</text>
</comment>
<evidence type="ECO:0000256" key="8">
    <source>
        <dbReference type="ARBA" id="ARBA00022741"/>
    </source>
</evidence>
<organism evidence="17 18">
    <name type="scientific">Emiliania huxleyi (strain CCMP1516)</name>
    <dbReference type="NCBI Taxonomy" id="280463"/>
    <lineage>
        <taxon>Eukaryota</taxon>
        <taxon>Haptista</taxon>
        <taxon>Haptophyta</taxon>
        <taxon>Prymnesiophyceae</taxon>
        <taxon>Isochrysidales</taxon>
        <taxon>Noelaerhabdaceae</taxon>
        <taxon>Emiliania</taxon>
    </lineage>
</organism>
<dbReference type="InterPro" id="IPR037219">
    <property type="entry name" value="Peptidase_M41-like"/>
</dbReference>
<evidence type="ECO:0000313" key="17">
    <source>
        <dbReference type="EnsemblProtists" id="EOD15728"/>
    </source>
</evidence>
<evidence type="ECO:0000256" key="6">
    <source>
        <dbReference type="ARBA" id="ARBA00022692"/>
    </source>
</evidence>
<dbReference type="CDD" id="cd19501">
    <property type="entry name" value="RecA-like_FtsH"/>
    <property type="match status" value="1"/>
</dbReference>
<evidence type="ECO:0000313" key="18">
    <source>
        <dbReference type="Proteomes" id="UP000013827"/>
    </source>
</evidence>
<dbReference type="InterPro" id="IPR005936">
    <property type="entry name" value="FtsH"/>
</dbReference>
<dbReference type="EnsemblProtists" id="EOD15728">
    <property type="protein sequence ID" value="EOD15728"/>
    <property type="gene ID" value="EMIHUDRAFT_427625"/>
</dbReference>
<dbReference type="GO" id="GO:0010304">
    <property type="term" value="P:PSII associated light-harvesting complex II catabolic process"/>
    <property type="evidence" value="ECO:0007669"/>
    <property type="project" value="UniProtKB-ARBA"/>
</dbReference>
<dbReference type="SUPFAM" id="SSF140990">
    <property type="entry name" value="FtsH protease domain-like"/>
    <property type="match status" value="1"/>
</dbReference>
<dbReference type="STRING" id="2903.R1BZN1"/>
<dbReference type="InterPro" id="IPR003593">
    <property type="entry name" value="AAA+_ATPase"/>
</dbReference>
<dbReference type="GO" id="GO:0009535">
    <property type="term" value="C:chloroplast thylakoid membrane"/>
    <property type="evidence" value="ECO:0007669"/>
    <property type="project" value="TreeGrafter"/>
</dbReference>
<dbReference type="NCBIfam" id="TIGR01241">
    <property type="entry name" value="FtsH_fam"/>
    <property type="match status" value="1"/>
</dbReference>
<dbReference type="GO" id="GO:0004222">
    <property type="term" value="F:metalloendopeptidase activity"/>
    <property type="evidence" value="ECO:0007669"/>
    <property type="project" value="InterPro"/>
</dbReference>
<evidence type="ECO:0000256" key="1">
    <source>
        <dbReference type="ARBA" id="ARBA00001947"/>
    </source>
</evidence>
<dbReference type="GO" id="GO:0046872">
    <property type="term" value="F:metal ion binding"/>
    <property type="evidence" value="ECO:0007669"/>
    <property type="project" value="UniProtKB-KW"/>
</dbReference>
<dbReference type="FunFam" id="1.10.8.60:FF:000001">
    <property type="entry name" value="ATP-dependent zinc metalloprotease FtsH"/>
    <property type="match status" value="1"/>
</dbReference>
<evidence type="ECO:0000256" key="3">
    <source>
        <dbReference type="ARBA" id="ARBA00010044"/>
    </source>
</evidence>
<comment type="similarity">
    <text evidence="4">In the N-terminal section; belongs to the AAA ATPase family.</text>
</comment>
<evidence type="ECO:0000256" key="12">
    <source>
        <dbReference type="ARBA" id="ARBA00022989"/>
    </source>
</evidence>
<evidence type="ECO:0000256" key="13">
    <source>
        <dbReference type="ARBA" id="ARBA00023049"/>
    </source>
</evidence>
<dbReference type="RefSeq" id="XP_005768157.1">
    <property type="nucleotide sequence ID" value="XM_005768100.1"/>
</dbReference>
<dbReference type="PANTHER" id="PTHR23076:SF113">
    <property type="entry name" value="ATP-DEPENDENT ZINC METALLOPROTEASE FTSH 1, CHLOROPLASTIC-RELATED"/>
    <property type="match status" value="1"/>
</dbReference>
<dbReference type="Gene3D" id="3.40.50.300">
    <property type="entry name" value="P-loop containing nucleotide triphosphate hydrolases"/>
    <property type="match status" value="1"/>
</dbReference>
<dbReference type="GO" id="GO:0016887">
    <property type="term" value="F:ATP hydrolysis activity"/>
    <property type="evidence" value="ECO:0007669"/>
    <property type="project" value="InterPro"/>
</dbReference>
<dbReference type="GO" id="GO:0006508">
    <property type="term" value="P:proteolysis"/>
    <property type="evidence" value="ECO:0007669"/>
    <property type="project" value="UniProtKB-KW"/>
</dbReference>
<dbReference type="Pfam" id="PF01434">
    <property type="entry name" value="Peptidase_M41"/>
    <property type="match status" value="1"/>
</dbReference>
<reference evidence="17" key="2">
    <citation type="submission" date="2024-10" db="UniProtKB">
        <authorList>
            <consortium name="EnsemblProtists"/>
        </authorList>
    </citation>
    <scope>IDENTIFICATION</scope>
</reference>
<comment type="subcellular location">
    <subcellularLocation>
        <location evidence="2">Membrane</location>
    </subcellularLocation>
</comment>
<evidence type="ECO:0000256" key="14">
    <source>
        <dbReference type="ARBA" id="ARBA00023136"/>
    </source>
</evidence>
<evidence type="ECO:0000259" key="16">
    <source>
        <dbReference type="SMART" id="SM00382"/>
    </source>
</evidence>
<dbReference type="Proteomes" id="UP000013827">
    <property type="component" value="Unassembled WGS sequence"/>
</dbReference>
<keyword evidence="8 15" id="KW-0547">Nucleotide-binding</keyword>
<dbReference type="AlphaFoldDB" id="A0A0D3IWU3"/>
<keyword evidence="13" id="KW-0482">Metalloprotease</keyword>
<keyword evidence="12" id="KW-1133">Transmembrane helix</keyword>
<reference evidence="18" key="1">
    <citation type="journal article" date="2013" name="Nature">
        <title>Pan genome of the phytoplankton Emiliania underpins its global distribution.</title>
        <authorList>
            <person name="Read B.A."/>
            <person name="Kegel J."/>
            <person name="Klute M.J."/>
            <person name="Kuo A."/>
            <person name="Lefebvre S.C."/>
            <person name="Maumus F."/>
            <person name="Mayer C."/>
            <person name="Miller J."/>
            <person name="Monier A."/>
            <person name="Salamov A."/>
            <person name="Young J."/>
            <person name="Aguilar M."/>
            <person name="Claverie J.M."/>
            <person name="Frickenhaus S."/>
            <person name="Gonzalez K."/>
            <person name="Herman E.K."/>
            <person name="Lin Y.C."/>
            <person name="Napier J."/>
            <person name="Ogata H."/>
            <person name="Sarno A.F."/>
            <person name="Shmutz J."/>
            <person name="Schroeder D."/>
            <person name="de Vargas C."/>
            <person name="Verret F."/>
            <person name="von Dassow P."/>
            <person name="Valentin K."/>
            <person name="Van de Peer Y."/>
            <person name="Wheeler G."/>
            <person name="Dacks J.B."/>
            <person name="Delwiche C.F."/>
            <person name="Dyhrman S.T."/>
            <person name="Glockner G."/>
            <person name="John U."/>
            <person name="Richards T."/>
            <person name="Worden A.Z."/>
            <person name="Zhang X."/>
            <person name="Grigoriev I.V."/>
            <person name="Allen A.E."/>
            <person name="Bidle K."/>
            <person name="Borodovsky M."/>
            <person name="Bowler C."/>
            <person name="Brownlee C."/>
            <person name="Cock J.M."/>
            <person name="Elias M."/>
            <person name="Gladyshev V.N."/>
            <person name="Groth M."/>
            <person name="Guda C."/>
            <person name="Hadaegh A."/>
            <person name="Iglesias-Rodriguez M.D."/>
            <person name="Jenkins J."/>
            <person name="Jones B.M."/>
            <person name="Lawson T."/>
            <person name="Leese F."/>
            <person name="Lindquist E."/>
            <person name="Lobanov A."/>
            <person name="Lomsadze A."/>
            <person name="Malik S.B."/>
            <person name="Marsh M.E."/>
            <person name="Mackinder L."/>
            <person name="Mock T."/>
            <person name="Mueller-Roeber B."/>
            <person name="Pagarete A."/>
            <person name="Parker M."/>
            <person name="Probert I."/>
            <person name="Quesneville H."/>
            <person name="Raines C."/>
            <person name="Rensing S.A."/>
            <person name="Riano-Pachon D.M."/>
            <person name="Richier S."/>
            <person name="Rokitta S."/>
            <person name="Shiraiwa Y."/>
            <person name="Soanes D.M."/>
            <person name="van der Giezen M."/>
            <person name="Wahlund T.M."/>
            <person name="Williams B."/>
            <person name="Wilson W."/>
            <person name="Wolfe G."/>
            <person name="Wurch L.L."/>
        </authorList>
    </citation>
    <scope>NUCLEOTIDE SEQUENCE</scope>
</reference>
<keyword evidence="10" id="KW-0862">Zinc</keyword>
<dbReference type="PROSITE" id="PS00674">
    <property type="entry name" value="AAA"/>
    <property type="match status" value="1"/>
</dbReference>
<keyword evidence="6" id="KW-0812">Transmembrane</keyword>
<dbReference type="Pfam" id="PF00004">
    <property type="entry name" value="AAA"/>
    <property type="match status" value="1"/>
</dbReference>
<dbReference type="Gene3D" id="3.30.720.210">
    <property type="match status" value="1"/>
</dbReference>
<keyword evidence="9" id="KW-0378">Hydrolase</keyword>
<dbReference type="SUPFAM" id="SSF52540">
    <property type="entry name" value="P-loop containing nucleoside triphosphate hydrolases"/>
    <property type="match status" value="1"/>
</dbReference>